<feature type="chain" id="PRO_5039006165" description="DUF4360 domain-containing protein" evidence="1">
    <location>
        <begin position="22"/>
        <end position="206"/>
    </location>
</feature>
<evidence type="ECO:0000256" key="1">
    <source>
        <dbReference type="SAM" id="SignalP"/>
    </source>
</evidence>
<feature type="signal peptide" evidence="1">
    <location>
        <begin position="1"/>
        <end position="21"/>
    </location>
</feature>
<reference evidence="2" key="1">
    <citation type="submission" date="2020-10" db="EMBL/GenBank/DDBJ databases">
        <title>Sequencing the genomes of 1000 actinobacteria strains.</title>
        <authorList>
            <person name="Klenk H.-P."/>
        </authorList>
    </citation>
    <scope>NUCLEOTIDE SEQUENCE</scope>
    <source>
        <strain evidence="2">DSM 46832</strain>
    </source>
</reference>
<keyword evidence="3" id="KW-1185">Reference proteome</keyword>
<evidence type="ECO:0000313" key="3">
    <source>
        <dbReference type="Proteomes" id="UP000649753"/>
    </source>
</evidence>
<evidence type="ECO:0008006" key="4">
    <source>
        <dbReference type="Google" id="ProtNLM"/>
    </source>
</evidence>
<dbReference type="InterPro" id="IPR025649">
    <property type="entry name" value="DUF4360"/>
</dbReference>
<comment type="caution">
    <text evidence="2">The sequence shown here is derived from an EMBL/GenBank/DDBJ whole genome shotgun (WGS) entry which is preliminary data.</text>
</comment>
<dbReference type="AlphaFoldDB" id="A0A927R3W7"/>
<protein>
    <recommendedName>
        <fullName evidence="4">DUF4360 domain-containing protein</fullName>
    </recommendedName>
</protein>
<accession>A0A927R3W7</accession>
<dbReference type="RefSeq" id="WP_192766064.1">
    <property type="nucleotide sequence ID" value="NZ_JADBEB010000001.1"/>
</dbReference>
<name>A0A927R3W7_9ACTN</name>
<dbReference type="PANTHER" id="PTHR38847:SF1">
    <property type="entry name" value="PSEUDOURIDINE SYNTHASE RSUA_RLUA-LIKE DOMAIN-CONTAINING PROTEIN"/>
    <property type="match status" value="1"/>
</dbReference>
<sequence>MSNVMAVGGVLAAALFASTVATEPLVAPAERITISVETVNGSGCSAGTARVSTAADDTSFTVTYSDYYVLAGDGARPTESRKNCQLSLRVQIPQGLTFAVAQVDLQGFAHLQSGASGSQHSHYYFMGTSPTAQTSHEFKGPYSDHWRTSDRAAGLVYAPCGEERNLNVNTELRVDGGGAGNGTSFMAMDTTRGSVRSVYHLSWKEC</sequence>
<organism evidence="2 3">
    <name type="scientific">Plantactinospora soyae</name>
    <dbReference type="NCBI Taxonomy" id="1544732"/>
    <lineage>
        <taxon>Bacteria</taxon>
        <taxon>Bacillati</taxon>
        <taxon>Actinomycetota</taxon>
        <taxon>Actinomycetes</taxon>
        <taxon>Micromonosporales</taxon>
        <taxon>Micromonosporaceae</taxon>
        <taxon>Plantactinospora</taxon>
    </lineage>
</organism>
<dbReference type="PANTHER" id="PTHR38847">
    <property type="match status" value="1"/>
</dbReference>
<dbReference type="EMBL" id="JADBEB010000001">
    <property type="protein sequence ID" value="MBE1485954.1"/>
    <property type="molecule type" value="Genomic_DNA"/>
</dbReference>
<dbReference type="Pfam" id="PF14273">
    <property type="entry name" value="DUF4360"/>
    <property type="match status" value="1"/>
</dbReference>
<evidence type="ECO:0000313" key="2">
    <source>
        <dbReference type="EMBL" id="MBE1485954.1"/>
    </source>
</evidence>
<keyword evidence="1" id="KW-0732">Signal</keyword>
<dbReference type="Proteomes" id="UP000649753">
    <property type="component" value="Unassembled WGS sequence"/>
</dbReference>
<proteinExistence type="predicted"/>
<gene>
    <name evidence="2" type="ORF">H4W31_001592</name>
</gene>